<dbReference type="Gene3D" id="3.40.30.10">
    <property type="entry name" value="Glutaredoxin"/>
    <property type="match status" value="1"/>
</dbReference>
<dbReference type="InterPro" id="IPR036249">
    <property type="entry name" value="Thioredoxin-like_sf"/>
</dbReference>
<organism evidence="2 3">
    <name type="scientific">Arenicella chitinivorans</name>
    <dbReference type="NCBI Taxonomy" id="1329800"/>
    <lineage>
        <taxon>Bacteria</taxon>
        <taxon>Pseudomonadati</taxon>
        <taxon>Pseudomonadota</taxon>
        <taxon>Gammaproteobacteria</taxon>
        <taxon>Arenicellales</taxon>
        <taxon>Arenicellaceae</taxon>
        <taxon>Arenicella</taxon>
    </lineage>
</organism>
<evidence type="ECO:0008006" key="4">
    <source>
        <dbReference type="Google" id="ProtNLM"/>
    </source>
</evidence>
<feature type="transmembrane region" description="Helical" evidence="1">
    <location>
        <begin position="21"/>
        <end position="40"/>
    </location>
</feature>
<protein>
    <recommendedName>
        <fullName evidence="4">Cytochrome oxidase Cu insertion factor (SCO1/SenC/PrrC family)</fullName>
    </recommendedName>
</protein>
<name>A0A918RRN1_9GAMM</name>
<proteinExistence type="predicted"/>
<keyword evidence="1" id="KW-0812">Transmembrane</keyword>
<evidence type="ECO:0000313" key="2">
    <source>
        <dbReference type="EMBL" id="GHA06178.1"/>
    </source>
</evidence>
<evidence type="ECO:0000256" key="1">
    <source>
        <dbReference type="SAM" id="Phobius"/>
    </source>
</evidence>
<dbReference type="AlphaFoldDB" id="A0A918RRN1"/>
<evidence type="ECO:0000313" key="3">
    <source>
        <dbReference type="Proteomes" id="UP000614811"/>
    </source>
</evidence>
<dbReference type="EMBL" id="BMXA01000002">
    <property type="protein sequence ID" value="GHA06178.1"/>
    <property type="molecule type" value="Genomic_DNA"/>
</dbReference>
<keyword evidence="1" id="KW-1133">Transmembrane helix</keyword>
<dbReference type="Proteomes" id="UP000614811">
    <property type="component" value="Unassembled WGS sequence"/>
</dbReference>
<keyword evidence="3" id="KW-1185">Reference proteome</keyword>
<reference evidence="2" key="2">
    <citation type="submission" date="2020-09" db="EMBL/GenBank/DDBJ databases">
        <authorList>
            <person name="Sun Q."/>
            <person name="Kim S."/>
        </authorList>
    </citation>
    <scope>NUCLEOTIDE SEQUENCE</scope>
    <source>
        <strain evidence="2">KCTC 12711</strain>
    </source>
</reference>
<comment type="caution">
    <text evidence="2">The sequence shown here is derived from an EMBL/GenBank/DDBJ whole genome shotgun (WGS) entry which is preliminary data.</text>
</comment>
<dbReference type="SUPFAM" id="SSF52833">
    <property type="entry name" value="Thioredoxin-like"/>
    <property type="match status" value="1"/>
</dbReference>
<keyword evidence="1" id="KW-0472">Membrane</keyword>
<accession>A0A918RRN1</accession>
<gene>
    <name evidence="2" type="ORF">GCM10008090_14780</name>
</gene>
<dbReference type="RefSeq" id="WP_189399430.1">
    <property type="nucleotide sequence ID" value="NZ_BMXA01000002.1"/>
</dbReference>
<reference evidence="2" key="1">
    <citation type="journal article" date="2014" name="Int. J. Syst. Evol. Microbiol.">
        <title>Complete genome sequence of Corynebacterium casei LMG S-19264T (=DSM 44701T), isolated from a smear-ripened cheese.</title>
        <authorList>
            <consortium name="US DOE Joint Genome Institute (JGI-PGF)"/>
            <person name="Walter F."/>
            <person name="Albersmeier A."/>
            <person name="Kalinowski J."/>
            <person name="Ruckert C."/>
        </authorList>
    </citation>
    <scope>NUCLEOTIDE SEQUENCE</scope>
    <source>
        <strain evidence="2">KCTC 12711</strain>
    </source>
</reference>
<sequence length="205" mass="23108">MSQSSPTSASPKPRAQFWNRVQMILILVVFAAPIVAAFFYKPTKFNNYGDIYQPVRPVANLQMQGVDGPVEMDSLRHQWVFLVVADGECNADCEGNVLKTRQLRFMQNNDMSRIRTVFIHTNLSADQATDLAAKYTPVETYAVEAEAYKKWTEILNIPDAPAEAQDDRFYIIDPAGNLMMSYPPSADPNLMKKDIKRLLKASQIG</sequence>